<name>A0ABU2MF84_9ACTN</name>
<dbReference type="Proteomes" id="UP001183390">
    <property type="component" value="Unassembled WGS sequence"/>
</dbReference>
<evidence type="ECO:0000259" key="1">
    <source>
        <dbReference type="PROSITE" id="PS50995"/>
    </source>
</evidence>
<dbReference type="EMBL" id="JAVREP010000013">
    <property type="protein sequence ID" value="MDT0330546.1"/>
    <property type="molecule type" value="Genomic_DNA"/>
</dbReference>
<proteinExistence type="predicted"/>
<dbReference type="SMART" id="SM00347">
    <property type="entry name" value="HTH_MARR"/>
    <property type="match status" value="1"/>
</dbReference>
<reference evidence="3" key="1">
    <citation type="submission" date="2023-07" db="EMBL/GenBank/DDBJ databases">
        <title>30 novel species of actinomycetes from the DSMZ collection.</title>
        <authorList>
            <person name="Nouioui I."/>
        </authorList>
    </citation>
    <scope>NUCLEOTIDE SEQUENCE [LARGE SCALE GENOMIC DNA]</scope>
    <source>
        <strain evidence="3">DSM 44743</strain>
    </source>
</reference>
<dbReference type="PRINTS" id="PR00598">
    <property type="entry name" value="HTHMARR"/>
</dbReference>
<comment type="caution">
    <text evidence="2">The sequence shown here is derived from an EMBL/GenBank/DDBJ whole genome shotgun (WGS) entry which is preliminary data.</text>
</comment>
<dbReference type="RefSeq" id="WP_311513092.1">
    <property type="nucleotide sequence ID" value="NZ_JAVREP010000013.1"/>
</dbReference>
<organism evidence="2 3">
    <name type="scientific">Nocardiopsis lambiniae</name>
    <dbReference type="NCBI Taxonomy" id="3075539"/>
    <lineage>
        <taxon>Bacteria</taxon>
        <taxon>Bacillati</taxon>
        <taxon>Actinomycetota</taxon>
        <taxon>Actinomycetes</taxon>
        <taxon>Streptosporangiales</taxon>
        <taxon>Nocardiopsidaceae</taxon>
        <taxon>Nocardiopsis</taxon>
    </lineage>
</organism>
<dbReference type="PROSITE" id="PS50995">
    <property type="entry name" value="HTH_MARR_2"/>
    <property type="match status" value="1"/>
</dbReference>
<dbReference type="InterPro" id="IPR036390">
    <property type="entry name" value="WH_DNA-bd_sf"/>
</dbReference>
<gene>
    <name evidence="2" type="ORF">RM479_19195</name>
</gene>
<dbReference type="PANTHER" id="PTHR33164:SF95">
    <property type="entry name" value="TRANSCRIPTIONAL REGULATOR"/>
    <property type="match status" value="1"/>
</dbReference>
<dbReference type="InterPro" id="IPR000835">
    <property type="entry name" value="HTH_MarR-typ"/>
</dbReference>
<dbReference type="Pfam" id="PF12802">
    <property type="entry name" value="MarR_2"/>
    <property type="match status" value="1"/>
</dbReference>
<dbReference type="SUPFAM" id="SSF46785">
    <property type="entry name" value="Winged helix' DNA-binding domain"/>
    <property type="match status" value="1"/>
</dbReference>
<dbReference type="InterPro" id="IPR036388">
    <property type="entry name" value="WH-like_DNA-bd_sf"/>
</dbReference>
<evidence type="ECO:0000313" key="2">
    <source>
        <dbReference type="EMBL" id="MDT0330546.1"/>
    </source>
</evidence>
<feature type="domain" description="HTH marR-type" evidence="1">
    <location>
        <begin position="1"/>
        <end position="138"/>
    </location>
</feature>
<keyword evidence="3" id="KW-1185">Reference proteome</keyword>
<dbReference type="InterPro" id="IPR039422">
    <property type="entry name" value="MarR/SlyA-like"/>
</dbReference>
<sequence length="149" mass="16268">MVRRLDDRATWLVGRAHLRSHRLLHEAFAEAGARPYHYRVLAALEESGPLSQADLGRLTDLDRSDVTTSLDALGRSGFTVRRPDPAHRRRNRVSITEAGRAELLRLDAVLSGVQDRFLGPLSEPERAVFLDLAARLAGDGAPGGPGRSG</sequence>
<dbReference type="PANTHER" id="PTHR33164">
    <property type="entry name" value="TRANSCRIPTIONAL REGULATOR, MARR FAMILY"/>
    <property type="match status" value="1"/>
</dbReference>
<protein>
    <submittedName>
        <fullName evidence="2">MarR family transcriptional regulator</fullName>
    </submittedName>
</protein>
<evidence type="ECO:0000313" key="3">
    <source>
        <dbReference type="Proteomes" id="UP001183390"/>
    </source>
</evidence>
<accession>A0ABU2MF84</accession>
<dbReference type="Gene3D" id="1.10.10.10">
    <property type="entry name" value="Winged helix-like DNA-binding domain superfamily/Winged helix DNA-binding domain"/>
    <property type="match status" value="1"/>
</dbReference>